<accession>W2SEX9</accession>
<dbReference type="RefSeq" id="XP_008711902.1">
    <property type="nucleotide sequence ID" value="XM_008713680.1"/>
</dbReference>
<name>W2SEX9_CYPE1</name>
<dbReference type="HOGENOM" id="CLU_046577_0_0_1"/>
<dbReference type="InParanoid" id="W2SEX9"/>
<evidence type="ECO:0000313" key="3">
    <source>
        <dbReference type="Proteomes" id="UP000030752"/>
    </source>
</evidence>
<dbReference type="VEuPathDB" id="FungiDB:HMPREF1541_01381"/>
<dbReference type="EMBL" id="KB822711">
    <property type="protein sequence ID" value="ETN47190.1"/>
    <property type="molecule type" value="Genomic_DNA"/>
</dbReference>
<dbReference type="OrthoDB" id="5365129at2759"/>
<protein>
    <submittedName>
        <fullName evidence="2">Uncharacterized protein</fullName>
    </submittedName>
</protein>
<dbReference type="Proteomes" id="UP000030752">
    <property type="component" value="Unassembled WGS sequence"/>
</dbReference>
<dbReference type="eggNOG" id="ENOG502SNA7">
    <property type="taxonomic scope" value="Eukaryota"/>
</dbReference>
<dbReference type="GeneID" id="19968720"/>
<proteinExistence type="predicted"/>
<evidence type="ECO:0000313" key="2">
    <source>
        <dbReference type="EMBL" id="ETN47190.1"/>
    </source>
</evidence>
<reference evidence="2 3" key="1">
    <citation type="submission" date="2013-03" db="EMBL/GenBank/DDBJ databases">
        <title>The Genome Sequence of Phialophora europaea CBS 101466.</title>
        <authorList>
            <consortium name="The Broad Institute Genomics Platform"/>
            <person name="Cuomo C."/>
            <person name="de Hoog S."/>
            <person name="Gorbushina A."/>
            <person name="Walker B."/>
            <person name="Young S.K."/>
            <person name="Zeng Q."/>
            <person name="Gargeya S."/>
            <person name="Fitzgerald M."/>
            <person name="Haas B."/>
            <person name="Abouelleil A."/>
            <person name="Allen A.W."/>
            <person name="Alvarado L."/>
            <person name="Arachchi H.M."/>
            <person name="Berlin A.M."/>
            <person name="Chapman S.B."/>
            <person name="Gainer-Dewar J."/>
            <person name="Goldberg J."/>
            <person name="Griggs A."/>
            <person name="Gujja S."/>
            <person name="Hansen M."/>
            <person name="Howarth C."/>
            <person name="Imamovic A."/>
            <person name="Ireland A."/>
            <person name="Larimer J."/>
            <person name="McCowan C."/>
            <person name="Murphy C."/>
            <person name="Pearson M."/>
            <person name="Poon T.W."/>
            <person name="Priest M."/>
            <person name="Roberts A."/>
            <person name="Saif S."/>
            <person name="Shea T."/>
            <person name="Sisk P."/>
            <person name="Sykes S."/>
            <person name="Wortman J."/>
            <person name="Nusbaum C."/>
            <person name="Birren B."/>
        </authorList>
    </citation>
    <scope>NUCLEOTIDE SEQUENCE [LARGE SCALE GENOMIC DNA]</scope>
    <source>
        <strain evidence="2 3">CBS 101466</strain>
    </source>
</reference>
<feature type="region of interest" description="Disordered" evidence="1">
    <location>
        <begin position="252"/>
        <end position="280"/>
    </location>
</feature>
<dbReference type="AlphaFoldDB" id="W2SEX9"/>
<keyword evidence="3" id="KW-1185">Reference proteome</keyword>
<evidence type="ECO:0000256" key="1">
    <source>
        <dbReference type="SAM" id="MobiDB-lite"/>
    </source>
</evidence>
<organism evidence="2 3">
    <name type="scientific">Cyphellophora europaea (strain CBS 101466)</name>
    <name type="common">Phialophora europaea</name>
    <dbReference type="NCBI Taxonomy" id="1220924"/>
    <lineage>
        <taxon>Eukaryota</taxon>
        <taxon>Fungi</taxon>
        <taxon>Dikarya</taxon>
        <taxon>Ascomycota</taxon>
        <taxon>Pezizomycotina</taxon>
        <taxon>Eurotiomycetes</taxon>
        <taxon>Chaetothyriomycetidae</taxon>
        <taxon>Chaetothyriales</taxon>
        <taxon>Cyphellophoraceae</taxon>
        <taxon>Cyphellophora</taxon>
    </lineage>
</organism>
<sequence length="384" mass="43187">MSLMPLNWFIPMSVTFGGWLGGGLSSMAGLWQDTRPKTPTTSTVRIWVGMDPNREHREKSSLAGRLPMANLYDERGDSLGGAWALDPDRQVPEVVKDWNSDAVCMSAIAVMFPDGGEASILGDVPHGFCGWSGYPSLTEIDFDGKGSAYRPFCFWIDFDDSYRDQSKPWNPRDHLPLAMSFHLPDFNGQNATKQAYNDNKDLICKSSARMQARRCLERSIPIFDPPLNYGNQAGNEDEANHLDPTVVLDSEVGDWPQTRGGPGRIRTCSTPQRRKRARRNSFEGQWVHSLEINPKFSATEICKMSGLRGPHYANVHEGKFCNVEDRSVWDICNEQIKSNCFDLELEELLVQDAVPFNASTDGLLLADRPRPRPVMKLNKRIDMT</sequence>
<gene>
    <name evidence="2" type="ORF">HMPREF1541_01381</name>
</gene>